<feature type="coiled-coil region" evidence="1">
    <location>
        <begin position="19"/>
        <end position="90"/>
    </location>
</feature>
<feature type="compositionally biased region" description="Polar residues" evidence="2">
    <location>
        <begin position="535"/>
        <end position="545"/>
    </location>
</feature>
<dbReference type="AlphaFoldDB" id="A0A182N6T8"/>
<accession>A0A182N6T8</accession>
<dbReference type="VEuPathDB" id="VectorBase:ADIR003361"/>
<reference evidence="3" key="2">
    <citation type="submission" date="2020-05" db="UniProtKB">
        <authorList>
            <consortium name="EnsemblMetazoa"/>
        </authorList>
    </citation>
    <scope>IDENTIFICATION</scope>
    <source>
        <strain evidence="3">WRAIR2</strain>
    </source>
</reference>
<keyword evidence="1" id="KW-0175">Coiled coil</keyword>
<feature type="region of interest" description="Disordered" evidence="2">
    <location>
        <begin position="659"/>
        <end position="679"/>
    </location>
</feature>
<feature type="compositionally biased region" description="Polar residues" evidence="2">
    <location>
        <begin position="771"/>
        <end position="781"/>
    </location>
</feature>
<organism evidence="3 4">
    <name type="scientific">Anopheles dirus</name>
    <dbReference type="NCBI Taxonomy" id="7168"/>
    <lineage>
        <taxon>Eukaryota</taxon>
        <taxon>Metazoa</taxon>
        <taxon>Ecdysozoa</taxon>
        <taxon>Arthropoda</taxon>
        <taxon>Hexapoda</taxon>
        <taxon>Insecta</taxon>
        <taxon>Pterygota</taxon>
        <taxon>Neoptera</taxon>
        <taxon>Endopterygota</taxon>
        <taxon>Diptera</taxon>
        <taxon>Nematocera</taxon>
        <taxon>Culicoidea</taxon>
        <taxon>Culicidae</taxon>
        <taxon>Anophelinae</taxon>
        <taxon>Anopheles</taxon>
    </lineage>
</organism>
<name>A0A182N6T8_9DIPT</name>
<evidence type="ECO:0000313" key="3">
    <source>
        <dbReference type="EnsemblMetazoa" id="ADIR003361-PA"/>
    </source>
</evidence>
<keyword evidence="4" id="KW-1185">Reference proteome</keyword>
<evidence type="ECO:0000256" key="2">
    <source>
        <dbReference type="SAM" id="MobiDB-lite"/>
    </source>
</evidence>
<evidence type="ECO:0000256" key="1">
    <source>
        <dbReference type="SAM" id="Coils"/>
    </source>
</evidence>
<feature type="compositionally biased region" description="Basic and acidic residues" evidence="2">
    <location>
        <begin position="314"/>
        <end position="325"/>
    </location>
</feature>
<feature type="compositionally biased region" description="Polar residues" evidence="2">
    <location>
        <begin position="792"/>
        <end position="811"/>
    </location>
</feature>
<dbReference type="EnsemblMetazoa" id="ADIR003361-RA">
    <property type="protein sequence ID" value="ADIR003361-PA"/>
    <property type="gene ID" value="ADIR003361"/>
</dbReference>
<proteinExistence type="predicted"/>
<feature type="compositionally biased region" description="Polar residues" evidence="2">
    <location>
        <begin position="626"/>
        <end position="635"/>
    </location>
</feature>
<feature type="compositionally biased region" description="Polar residues" evidence="2">
    <location>
        <begin position="727"/>
        <end position="739"/>
    </location>
</feature>
<protein>
    <submittedName>
        <fullName evidence="3">Uncharacterized protein</fullName>
    </submittedName>
</protein>
<feature type="region of interest" description="Disordered" evidence="2">
    <location>
        <begin position="515"/>
        <end position="564"/>
    </location>
</feature>
<feature type="compositionally biased region" description="Acidic residues" evidence="2">
    <location>
        <begin position="852"/>
        <end position="861"/>
    </location>
</feature>
<feature type="region of interest" description="Disordered" evidence="2">
    <location>
        <begin position="702"/>
        <end position="861"/>
    </location>
</feature>
<feature type="compositionally biased region" description="Low complexity" evidence="2">
    <location>
        <begin position="664"/>
        <end position="679"/>
    </location>
</feature>
<feature type="compositionally biased region" description="Low complexity" evidence="2">
    <location>
        <begin position="601"/>
        <end position="610"/>
    </location>
</feature>
<feature type="compositionally biased region" description="Low complexity" evidence="2">
    <location>
        <begin position="702"/>
        <end position="724"/>
    </location>
</feature>
<feature type="region of interest" description="Disordered" evidence="2">
    <location>
        <begin position="314"/>
        <end position="335"/>
    </location>
</feature>
<dbReference type="Proteomes" id="UP000075884">
    <property type="component" value="Unassembled WGS sequence"/>
</dbReference>
<evidence type="ECO:0000313" key="4">
    <source>
        <dbReference type="Proteomes" id="UP000075884"/>
    </source>
</evidence>
<sequence length="861" mass="96689">MYSNGDGALFQPEALPAPRATYRREFDEMENRIRKCERQRAELERQFESLMRERAECEKAAERAMKQRQRRKLEAERQRAERNESILRMLNKIDQQAASLAAKTDRLKMLKTQYEMYLMRTWSQPHVAYNVPMIAAPPPPKMLQSPNPVSTKSEFVQYLSDLTHQQTTTVNPIPPPTALSNYLASQQKPFGTPSVSYGPSLERPFSRALNSAGLSENDVSAVNVERSGSSQATIGGSRAKKFELSNEDFIRYIDSEVLKEPIPTVSVVAATPTEMNETKPLKGGAYLEDASEEEPVGELTSKLEEFSMLIEAAHKEKKPQDDIHPTKQANESGAAADLSIPEVVALEIEEPPLKQSPQVVTFEDDLGTAVDTQSRMDNEQGDEHIADRAEQYVQELDETPAATETSVYAEEEHNEPTVEERYQELGDTTYAEQSNYNIATDTHSNGLISGDNQTQEMLRETDNNSYPAAQPEYNAEQYVTTTHKVEADDTTYTTDQQYEHPDSRNQHWNTARQAMRAKAFPATSSKPPSPEMVQNVESVSETTPSKYAEETLEQSPLQVDNSEHNAAVENISQNAEYPQYAVDSSNTYYEADTNVTEQQSIDQAQASSSQGYHNDAMGQPVEYQDPQYQPSQLGEGQQPIAYQYEDNPQATYQQGQYVEQPTTDDAQYQYQDQSGDAYATQEAYQDPNQQYQQYDENAQYYGDQQQGYDGQYYAQDAQQQQQYYMDESQQQPLPEQSAGQYEQQLEQPQPDQPTEQYPQPNDSAYYPSDAQYEQTAVQHQPDQAPASVPTADASSPKDSTLQSTLNAQSVEPSAAVDTTVPLKDKQSVDKKPAKKDAEPGSDGPPTLSTVNDESDFDFSSQ</sequence>
<feature type="region of interest" description="Disordered" evidence="2">
    <location>
        <begin position="601"/>
        <end position="637"/>
    </location>
</feature>
<feature type="region of interest" description="Disordered" evidence="2">
    <location>
        <begin position="398"/>
        <end position="418"/>
    </location>
</feature>
<feature type="compositionally biased region" description="Basic and acidic residues" evidence="2">
    <location>
        <begin position="822"/>
        <end position="838"/>
    </location>
</feature>
<reference evidence="4" key="1">
    <citation type="submission" date="2013-03" db="EMBL/GenBank/DDBJ databases">
        <title>The Genome Sequence of Anopheles dirus WRAIR2.</title>
        <authorList>
            <consortium name="The Broad Institute Genomics Platform"/>
            <person name="Neafsey D.E."/>
            <person name="Walton C."/>
            <person name="Walker B."/>
            <person name="Young S.K."/>
            <person name="Zeng Q."/>
            <person name="Gargeya S."/>
            <person name="Fitzgerald M."/>
            <person name="Haas B."/>
            <person name="Abouelleil A."/>
            <person name="Allen A.W."/>
            <person name="Alvarado L."/>
            <person name="Arachchi H.M."/>
            <person name="Berlin A.M."/>
            <person name="Chapman S.B."/>
            <person name="Gainer-Dewar J."/>
            <person name="Goldberg J."/>
            <person name="Griggs A."/>
            <person name="Gujja S."/>
            <person name="Hansen M."/>
            <person name="Howarth C."/>
            <person name="Imamovic A."/>
            <person name="Ireland A."/>
            <person name="Larimer J."/>
            <person name="McCowan C."/>
            <person name="Murphy C."/>
            <person name="Pearson M."/>
            <person name="Poon T.W."/>
            <person name="Priest M."/>
            <person name="Roberts A."/>
            <person name="Saif S."/>
            <person name="Shea T."/>
            <person name="Sisk P."/>
            <person name="Sykes S."/>
            <person name="Wortman J."/>
            <person name="Nusbaum C."/>
            <person name="Birren B."/>
        </authorList>
    </citation>
    <scope>NUCLEOTIDE SEQUENCE [LARGE SCALE GENOMIC DNA]</scope>
    <source>
        <strain evidence="4">WRAIR2</strain>
    </source>
</reference>
<feature type="compositionally biased region" description="Low complexity" evidence="2">
    <location>
        <begin position="740"/>
        <end position="760"/>
    </location>
</feature>